<dbReference type="GeneID" id="124293488"/>
<dbReference type="SUPFAM" id="SSF52540">
    <property type="entry name" value="P-loop containing nucleoside triphosphate hydrolases"/>
    <property type="match status" value="1"/>
</dbReference>
<proteinExistence type="predicted"/>
<dbReference type="SMART" id="SM00248">
    <property type="entry name" value="ANK"/>
    <property type="match status" value="22"/>
</dbReference>
<dbReference type="Gene3D" id="3.40.50.300">
    <property type="entry name" value="P-loop containing nucleotide triphosphate hydrolases"/>
    <property type="match status" value="1"/>
</dbReference>
<dbReference type="SUPFAM" id="SSF48403">
    <property type="entry name" value="Ankyrin repeat"/>
    <property type="match status" value="3"/>
</dbReference>
<feature type="repeat" description="ANK" evidence="3">
    <location>
        <begin position="1881"/>
        <end position="1914"/>
    </location>
</feature>
<dbReference type="InterPro" id="IPR002110">
    <property type="entry name" value="Ankyrin_rpt"/>
</dbReference>
<dbReference type="Proteomes" id="UP000829291">
    <property type="component" value="Chromosome 3"/>
</dbReference>
<accession>A0ABM3FQW1</accession>
<feature type="repeat" description="ANK" evidence="3">
    <location>
        <begin position="1576"/>
        <end position="1609"/>
    </location>
</feature>
<dbReference type="RefSeq" id="XP_046590385.1">
    <property type="nucleotide sequence ID" value="XM_046734429.1"/>
</dbReference>
<evidence type="ECO:0000259" key="4">
    <source>
        <dbReference type="PROSITE" id="PS50837"/>
    </source>
</evidence>
<protein>
    <submittedName>
        <fullName evidence="6">Uncharacterized protein LOC124293488</fullName>
    </submittedName>
</protein>
<evidence type="ECO:0000313" key="6">
    <source>
        <dbReference type="RefSeq" id="XP_046590385.1"/>
    </source>
</evidence>
<evidence type="ECO:0000313" key="5">
    <source>
        <dbReference type="Proteomes" id="UP000829291"/>
    </source>
</evidence>
<evidence type="ECO:0000256" key="3">
    <source>
        <dbReference type="PROSITE-ProRule" id="PRU00023"/>
    </source>
</evidence>
<sequence length="2180" mass="251048">MANKDEKISGPELAFIKDNKYASKGGQDCLRGFIYQLKLLMLFMIRGLRKGYKFRLATEMMAAEDFDDLIFEYESDGDTTCCSKIAYRFLQAKHTQNDAKEIDAENLFTSSDFNLQKYFNSYCNIKRHSVLSRGILDDFIIYTNVNLNEEKLKAKGIRLLPVKRLDEFLDVKTRRNDDRRYKFDSEEPSKIYENLASEAYNLAQMLVEKVLNSKKLSVDTDLLKKYRTALTAEVISIKDRTLSENFIDGSENLSERGKYFREVFYAQVLKQKGLPDDYDRPEDLWKEMKDQSLKLSEGFISDYEIEDSEKLSMEFKTLLKDAKVDQVIKVELNKKSASKQGGRIVIAHNISRNIVTLDKYVLIEKTDDLFQFNPNFLDDSIKQPADIFKLKKSLKSKLGSQYGDLDKYQFEMKSFTRVKEEQLRAKCELPEGKIDDKEIAGFLDKLIFAVKQPNEVELGEILTREMSEDDTFNLLDADLVTHRFEQKMREWFLDRKGTFMSMEEGRDLISSIREKVNTLMISGISLAYPEELEEYGIEFDNVNEELVKFLSSDAARDPNLALSLITKGETLPAAIQVHKAVKQCNKYRKQDSVIFIRQETLIRLKIRERVIDAFNSLGSYELLVIVCKSSDELVMHKLSKFYQKLSTIMQKNNTKKLILVTGTEVLLNNCSKNIDCNVGFNDFTINSQHELLNKQVINLQGRKERSSFGNLLRISRLDEIESVKKAQLQNTLLKSSTLVKLIGGEEIKIGNELKGLGEVDDYYITRSVNLQVIIRTDIFRSDQTSDIFAIGHADNKSWQKFQIRGVGIESSDEIEPWNRYSHKFKVLNDGQENEQFERLCTEYPKHDVHWLMMGSSGLLWVKSRGNITTLVKHRDGSGDYYCSYDHCQVCNAVTRVSSVDQLANQHERPVIISNTAGMGKTIMFTYLARKLADYPGMWVIKINLNDFTEVLLEELRSRTFHENDIVEAIEFFVDKLLVPETDLEKAIFKRLIQEPGGVGLLLDGFDEISPDYEEVVTDLLKVFKKCDLKTMFIATRPHMRITLENTLQIFSCSIEPFSQNDQVDFLVRFWVKDFGKCDNREEVLNWLDDRAKDLIAKLAKTISDPLMEFTRIPLHIRMVAEVFCYDKQCDSEVCEVSLTLDSDEWQFPERMNMVTLYKRFVEMKYGILCNEKDKEDHSRLGSKKRSEKFFETVLESHQLLAMKTLLNGKDLSMLRVSRRDIKKAEDLIIDINDGNERTGIVTQIVDGKPQYIHRTIMEYFVATYLINVLKYAEEDKDCPNRKLRTFILKQILTQPEYDIIRAFFNDLLNEVHATYDVCHWKAEPDDYSNENRRTLFHIAAMEGNHQIMRFFLVRLGKNTRTRQQIANMKSNFGEVALHLIFADRWDGLRCRRSDANDLQIIKWLLENGADVNAVDMVSRTPMRRALIAGKVEALKLMAKNQIIDVEARDKSATTFEQGLAETREWQLVTSLLNELGAGTNELDDLGRLDILRWLVKNHIADINVRDTSGKTLQHVAAARKNFTVLKWLVVERGADLHARDDFGNTVLHTAVARWSLADIKWLVEELGADLDTRNNDGSTIQHSAAASGRWEILRWLVEEKGADVNVRDDMGRTLQHNAVLVNLSMLKWLVEKHGANTNVRDHSGNTLQHEAVTLRNLSTLKWLVEERGADVYAHDATGRTIQHVAVQRQKLEVLNYLVEERGADPNVWDNSGRTLQHYAAKFGELEILKWLVENHGVDIEARDHLGKTVQHEAAEHGQSDELEWLVEKQNVDVNAQDYSGMTLMHWAAQNWNWDVVKWLIEEQNADVHVADESGRTLLYWAAQRENWELVKWLVEERGADINAWHDSGRTLQHKAASYYNLDVLKWLVEESGADVDVWDDSGRTLQHEAAEAGKLNILKWLIEERGVDINARDNSGSTLQHKAAAFFALDVLKWLIEERGADINVRDYSGRTLQDVATQAGQLNVVKWLVEKQGVDVEARNSFGRTLHHEAAYHHHWKIVKWLVEKHRADVNIRDDSGRTLQHEAACYWHLYAMKWLLRDRGSDINARDYLGRTVQHAAAEAGEFTILRWLVNNEGVDINARDYSGKTLQHEAAKAGKLNILRWLVSQKGVDVNACDDLGRTLQHDAAAAGELEVLRWLVKSQGVYIDAQDKSGNTLRQEAVMSGKLEVLKWLDEQQDCR</sequence>
<dbReference type="Pfam" id="PF00023">
    <property type="entry name" value="Ank"/>
    <property type="match status" value="2"/>
</dbReference>
<name>A0ABM3FQW1_NEOLC</name>
<dbReference type="Gene3D" id="1.25.40.20">
    <property type="entry name" value="Ankyrin repeat-containing domain"/>
    <property type="match status" value="6"/>
</dbReference>
<keyword evidence="5" id="KW-1185">Reference proteome</keyword>
<dbReference type="Pfam" id="PF05729">
    <property type="entry name" value="NACHT"/>
    <property type="match status" value="1"/>
</dbReference>
<dbReference type="InterPro" id="IPR050776">
    <property type="entry name" value="Ank_Repeat/CDKN_Inhibitor"/>
</dbReference>
<feature type="repeat" description="ANK" evidence="3">
    <location>
        <begin position="1711"/>
        <end position="1744"/>
    </location>
</feature>
<feature type="repeat" description="ANK" evidence="3">
    <location>
        <begin position="1508"/>
        <end position="1541"/>
    </location>
</feature>
<gene>
    <name evidence="6" type="primary">LOC124293488</name>
</gene>
<keyword evidence="1" id="KW-0677">Repeat</keyword>
<dbReference type="PROSITE" id="PS50837">
    <property type="entry name" value="NACHT"/>
    <property type="match status" value="1"/>
</dbReference>
<organism evidence="5 6">
    <name type="scientific">Neodiprion lecontei</name>
    <name type="common">Redheaded pine sawfly</name>
    <dbReference type="NCBI Taxonomy" id="441921"/>
    <lineage>
        <taxon>Eukaryota</taxon>
        <taxon>Metazoa</taxon>
        <taxon>Ecdysozoa</taxon>
        <taxon>Arthropoda</taxon>
        <taxon>Hexapoda</taxon>
        <taxon>Insecta</taxon>
        <taxon>Pterygota</taxon>
        <taxon>Neoptera</taxon>
        <taxon>Endopterygota</taxon>
        <taxon>Hymenoptera</taxon>
        <taxon>Tenthredinoidea</taxon>
        <taxon>Diprionidae</taxon>
        <taxon>Diprioninae</taxon>
        <taxon>Neodiprion</taxon>
    </lineage>
</organism>
<feature type="domain" description="NACHT" evidence="4">
    <location>
        <begin position="908"/>
        <end position="1021"/>
    </location>
</feature>
<dbReference type="InterPro" id="IPR007111">
    <property type="entry name" value="NACHT_NTPase"/>
</dbReference>
<dbReference type="Pfam" id="PF13637">
    <property type="entry name" value="Ank_4"/>
    <property type="match status" value="1"/>
</dbReference>
<dbReference type="PANTHER" id="PTHR24201:SF16">
    <property type="entry name" value="ANKYRIN-1-LIKE-RELATED"/>
    <property type="match status" value="1"/>
</dbReference>
<dbReference type="PROSITE" id="PS50088">
    <property type="entry name" value="ANK_REPEAT"/>
    <property type="match status" value="5"/>
</dbReference>
<dbReference type="PANTHER" id="PTHR24201">
    <property type="entry name" value="ANK_REP_REGION DOMAIN-CONTAINING PROTEIN"/>
    <property type="match status" value="1"/>
</dbReference>
<dbReference type="InterPro" id="IPR036770">
    <property type="entry name" value="Ankyrin_rpt-contain_sf"/>
</dbReference>
<dbReference type="Pfam" id="PF12796">
    <property type="entry name" value="Ank_2"/>
    <property type="match status" value="6"/>
</dbReference>
<feature type="repeat" description="ANK" evidence="3">
    <location>
        <begin position="1677"/>
        <end position="1710"/>
    </location>
</feature>
<evidence type="ECO:0000256" key="1">
    <source>
        <dbReference type="ARBA" id="ARBA00022737"/>
    </source>
</evidence>
<evidence type="ECO:0000256" key="2">
    <source>
        <dbReference type="ARBA" id="ARBA00023043"/>
    </source>
</evidence>
<keyword evidence="2 3" id="KW-0040">ANK repeat</keyword>
<reference evidence="6" key="1">
    <citation type="submission" date="2025-08" db="UniProtKB">
        <authorList>
            <consortium name="RefSeq"/>
        </authorList>
    </citation>
    <scope>IDENTIFICATION</scope>
    <source>
        <tissue evidence="6">Thorax and Abdomen</tissue>
    </source>
</reference>
<dbReference type="InterPro" id="IPR027417">
    <property type="entry name" value="P-loop_NTPase"/>
</dbReference>